<evidence type="ECO:0000256" key="1">
    <source>
        <dbReference type="ARBA" id="ARBA00002001"/>
    </source>
</evidence>
<dbReference type="PROSITE" id="PS51159">
    <property type="entry name" value="CBM21"/>
    <property type="match status" value="1"/>
</dbReference>
<dbReference type="SUPFAM" id="SSF47113">
    <property type="entry name" value="Histone-fold"/>
    <property type="match status" value="1"/>
</dbReference>
<feature type="region of interest" description="Disordered" evidence="13">
    <location>
        <begin position="75"/>
        <end position="205"/>
    </location>
</feature>
<keyword evidence="7" id="KW-0488">Methylation</keyword>
<organism evidence="15 16">
    <name type="scientific">Talaromyces rugulosus</name>
    <name type="common">Penicillium rugulosum</name>
    <dbReference type="NCBI Taxonomy" id="121627"/>
    <lineage>
        <taxon>Eukaryota</taxon>
        <taxon>Fungi</taxon>
        <taxon>Dikarya</taxon>
        <taxon>Ascomycota</taxon>
        <taxon>Pezizomycotina</taxon>
        <taxon>Eurotiomycetes</taxon>
        <taxon>Eurotiomycetidae</taxon>
        <taxon>Eurotiales</taxon>
        <taxon>Trichocomaceae</taxon>
        <taxon>Talaromyces</taxon>
        <taxon>Talaromyces sect. Islandici</taxon>
    </lineage>
</organism>
<dbReference type="KEGG" id="trg:TRUGW13939_06917"/>
<evidence type="ECO:0000313" key="15">
    <source>
        <dbReference type="EMBL" id="QKX59775.1"/>
    </source>
</evidence>
<dbReference type="Pfam" id="PF15511">
    <property type="entry name" value="CENP-T_C"/>
    <property type="match status" value="1"/>
</dbReference>
<evidence type="ECO:0000313" key="16">
    <source>
        <dbReference type="Proteomes" id="UP000509510"/>
    </source>
</evidence>
<dbReference type="InterPro" id="IPR038175">
    <property type="entry name" value="CBM21_dom_sf"/>
</dbReference>
<dbReference type="PROSITE" id="PS00047">
    <property type="entry name" value="HISTONE_H4"/>
    <property type="match status" value="1"/>
</dbReference>
<dbReference type="AlphaFoldDB" id="A0A7H8R229"/>
<keyword evidence="11 12" id="KW-0544">Nucleosome core</keyword>
<comment type="subcellular location">
    <subcellularLocation>
        <location evidence="3">Chromosome</location>
    </subcellularLocation>
    <subcellularLocation>
        <location evidence="2">Nucleus</location>
    </subcellularLocation>
</comment>
<dbReference type="Gene3D" id="1.10.20.10">
    <property type="entry name" value="Histone, subunit A"/>
    <property type="match status" value="1"/>
</dbReference>
<evidence type="ECO:0000256" key="7">
    <source>
        <dbReference type="ARBA" id="ARBA00022481"/>
    </source>
</evidence>
<dbReference type="Pfam" id="PF03370">
    <property type="entry name" value="CBM_21"/>
    <property type="match status" value="1"/>
</dbReference>
<gene>
    <name evidence="15" type="ORF">TRUGW13939_06917</name>
</gene>
<feature type="compositionally biased region" description="Basic and acidic residues" evidence="13">
    <location>
        <begin position="163"/>
        <end position="175"/>
    </location>
</feature>
<keyword evidence="16" id="KW-1185">Reference proteome</keyword>
<dbReference type="SMART" id="SM00803">
    <property type="entry name" value="TAF"/>
    <property type="match status" value="1"/>
</dbReference>
<accession>A0A7H8R229</accession>
<keyword evidence="9 12" id="KW-0238">DNA-binding</keyword>
<dbReference type="EMBL" id="CP055901">
    <property type="protein sequence ID" value="QKX59775.1"/>
    <property type="molecule type" value="Genomic_DNA"/>
</dbReference>
<feature type="region of interest" description="Disordered" evidence="13">
    <location>
        <begin position="406"/>
        <end position="546"/>
    </location>
</feature>
<feature type="compositionally biased region" description="Polar residues" evidence="13">
    <location>
        <begin position="418"/>
        <end position="430"/>
    </location>
</feature>
<dbReference type="PANTHER" id="PTHR10484">
    <property type="entry name" value="HISTONE H4"/>
    <property type="match status" value="1"/>
</dbReference>
<feature type="compositionally biased region" description="Basic and acidic residues" evidence="13">
    <location>
        <begin position="456"/>
        <end position="486"/>
    </location>
</feature>
<dbReference type="OrthoDB" id="1881at2759"/>
<dbReference type="InterPro" id="IPR005036">
    <property type="entry name" value="CBM21_dom"/>
</dbReference>
<keyword evidence="6 12" id="KW-0158">Chromosome</keyword>
<feature type="region of interest" description="Disordered" evidence="13">
    <location>
        <begin position="1"/>
        <end position="25"/>
    </location>
</feature>
<evidence type="ECO:0000256" key="6">
    <source>
        <dbReference type="ARBA" id="ARBA00022454"/>
    </source>
</evidence>
<evidence type="ECO:0000259" key="14">
    <source>
        <dbReference type="PROSITE" id="PS51159"/>
    </source>
</evidence>
<dbReference type="InterPro" id="IPR019809">
    <property type="entry name" value="Histone_H4_CS"/>
</dbReference>
<reference evidence="16" key="1">
    <citation type="submission" date="2020-06" db="EMBL/GenBank/DDBJ databases">
        <title>A chromosome-scale genome assembly of Talaromyces rugulosus W13939.</title>
        <authorList>
            <person name="Wang B."/>
            <person name="Guo L."/>
            <person name="Ye K."/>
            <person name="Wang L."/>
        </authorList>
    </citation>
    <scope>NUCLEOTIDE SEQUENCE [LARGE SCALE GENOMIC DNA]</scope>
    <source>
        <strain evidence="16">W13939</strain>
    </source>
</reference>
<dbReference type="SMART" id="SM00417">
    <property type="entry name" value="H4"/>
    <property type="match status" value="1"/>
</dbReference>
<dbReference type="Proteomes" id="UP000509510">
    <property type="component" value="Chromosome IV"/>
</dbReference>
<dbReference type="GO" id="GO:0003677">
    <property type="term" value="F:DNA binding"/>
    <property type="evidence" value="ECO:0007669"/>
    <property type="project" value="UniProtKB-KW"/>
</dbReference>
<evidence type="ECO:0000256" key="13">
    <source>
        <dbReference type="SAM" id="MobiDB-lite"/>
    </source>
</evidence>
<dbReference type="GO" id="GO:0046982">
    <property type="term" value="F:protein heterodimerization activity"/>
    <property type="evidence" value="ECO:0007669"/>
    <property type="project" value="InterPro"/>
</dbReference>
<evidence type="ECO:0000256" key="12">
    <source>
        <dbReference type="RuleBase" id="RU000528"/>
    </source>
</evidence>
<comment type="similarity">
    <text evidence="4 12">Belongs to the histone H4 family.</text>
</comment>
<evidence type="ECO:0000256" key="5">
    <source>
        <dbReference type="ARBA" id="ARBA00011538"/>
    </source>
</evidence>
<keyword evidence="8" id="KW-0007">Acetylation</keyword>
<dbReference type="RefSeq" id="XP_035345952.1">
    <property type="nucleotide sequence ID" value="XM_035490059.1"/>
</dbReference>
<evidence type="ECO:0000256" key="8">
    <source>
        <dbReference type="ARBA" id="ARBA00022990"/>
    </source>
</evidence>
<dbReference type="InterPro" id="IPR001951">
    <property type="entry name" value="Histone_H4"/>
</dbReference>
<protein>
    <recommendedName>
        <fullName evidence="12">Histone H4</fullName>
    </recommendedName>
</protein>
<dbReference type="Gene3D" id="2.60.40.2440">
    <property type="entry name" value="Carbohydrate binding type-21 domain"/>
    <property type="match status" value="1"/>
</dbReference>
<dbReference type="GeneID" id="55994410"/>
<comment type="subunit">
    <text evidence="5 12">The nucleosome is a histone octamer containing two molecules each of H2A, H2B, H3 and H4 assembled in one H3-H4 heterotetramer and two H2A-H2B heterodimers. The octamer wraps approximately 147 bp of DNA.</text>
</comment>
<dbReference type="CDD" id="cd22912">
    <property type="entry name" value="HFD_H4"/>
    <property type="match status" value="1"/>
</dbReference>
<feature type="compositionally biased region" description="Low complexity" evidence="13">
    <location>
        <begin position="1"/>
        <end position="13"/>
    </location>
</feature>
<dbReference type="GO" id="GO:0005634">
    <property type="term" value="C:nucleus"/>
    <property type="evidence" value="ECO:0007669"/>
    <property type="project" value="UniProtKB-SubCell"/>
</dbReference>
<dbReference type="FunFam" id="1.10.20.10:FF:000007">
    <property type="entry name" value="Histone H4"/>
    <property type="match status" value="1"/>
</dbReference>
<dbReference type="InterPro" id="IPR035425">
    <property type="entry name" value="CENP-T/H4_C"/>
</dbReference>
<evidence type="ECO:0000256" key="4">
    <source>
        <dbReference type="ARBA" id="ARBA00006564"/>
    </source>
</evidence>
<evidence type="ECO:0000256" key="2">
    <source>
        <dbReference type="ARBA" id="ARBA00004123"/>
    </source>
</evidence>
<feature type="domain" description="CBM21" evidence="14">
    <location>
        <begin position="285"/>
        <end position="399"/>
    </location>
</feature>
<dbReference type="GO" id="GO:0000786">
    <property type="term" value="C:nucleosome"/>
    <property type="evidence" value="ECO:0007669"/>
    <property type="project" value="UniProtKB-KW"/>
</dbReference>
<keyword evidence="10 12" id="KW-0539">Nucleus</keyword>
<dbReference type="InterPro" id="IPR009072">
    <property type="entry name" value="Histone-fold"/>
</dbReference>
<evidence type="ECO:0000256" key="3">
    <source>
        <dbReference type="ARBA" id="ARBA00004286"/>
    </source>
</evidence>
<sequence length="719" mass="79701">MPYTSPLLLLPAPSDAGAMVPDRPHLPRSYSAQAYIRRHRRSPSFSKLAPGSESPAADSPVLSHTQLPRLIVDPHASLRQSPPPRNNAVIPSGAIISPPESAGNSSDEETSPRTVRRPLPVERLDAAIRSLQSEGEPSDKGDKESGPVPPLTPEARAISHSRSSTENDIQFRADSLDSSSSIDSDRDELAPKPSMVRKKSGEVVRPALRTNRRPSSMPGTPTFSKNVHFDAQLEHIRHFLQLDKPLAVSADTSPVETYPGATEYPFYHVPSYEWEVKLPNFPADSTARRTQPVRLDRIYLSADQQSLVGVVVVANLAFRKNVLARFTLDYWKTVSEVSAEYNQDVRRKHVNDGYDRFNFTINLSDVPNLETKTLFLCIRYTVAGQEYWDNNSSMNYQVGFAKKEKTRPAEAPSAPTHEAQSLPRSRSAVSIASRPLSMPSFGEFGSPPTPNFSFPRDSRNADSDFHLSPLDHPDFLEQPKPREKPAKQAWSNRYDFGASLSATKSNGASEDRTTLTAKARSAGGGHGRSFSSNDAGSPKPQPVAPLVSGKLHQESSSYKELVDKYCFFGTATKSMELPHGPKNTRCLHLRWSRPYESRDNVSYDYELILQYTEYTAHLPSGKGGKGLGKGGAKRHRKILRDNIQGITKPAIRRLARRGGVKRISAMIYEETRGVLKTFLESVIRDAVTYTEHAKRKTVTSLDVVYALKRQGRTLYGFGG</sequence>
<evidence type="ECO:0000256" key="10">
    <source>
        <dbReference type="ARBA" id="ARBA00023242"/>
    </source>
</evidence>
<feature type="region of interest" description="Disordered" evidence="13">
    <location>
        <begin position="41"/>
        <end position="61"/>
    </location>
</feature>
<dbReference type="InterPro" id="IPR004823">
    <property type="entry name" value="TAF_TATA-bd_Histone-like_dom"/>
</dbReference>
<name>A0A7H8R229_TALRU</name>
<comment type="function">
    <text evidence="1 12">Core component of nucleosome. Nucleosomes wrap and compact DNA into chromatin, limiting DNA accessibility to the cellular machineries which require DNA as a template. Histones thereby play a central role in transcription regulation, DNA repair, DNA replication and chromosomal stability. DNA accessibility is regulated via a complex set of post-translational modifications of histones, also called histone code, and nucleosome remodeling.</text>
</comment>
<evidence type="ECO:0000256" key="11">
    <source>
        <dbReference type="ARBA" id="ARBA00023269"/>
    </source>
</evidence>
<evidence type="ECO:0000256" key="9">
    <source>
        <dbReference type="ARBA" id="ARBA00023125"/>
    </source>
</evidence>
<dbReference type="GO" id="GO:0030527">
    <property type="term" value="F:structural constituent of chromatin"/>
    <property type="evidence" value="ECO:0007669"/>
    <property type="project" value="InterPro"/>
</dbReference>
<dbReference type="PRINTS" id="PR00623">
    <property type="entry name" value="HISTONEH4"/>
</dbReference>
<proteinExistence type="inferred from homology"/>